<reference evidence="4 5" key="2">
    <citation type="journal article" date="2014" name="Int. J. Syst. Evol. Microbiol.">
        <title>Complete genome sequence of Corynebacterium casei LMG S-19264T (=DSM 44701T), isolated from a smear-ripened cheese.</title>
        <authorList>
            <consortium name="US DOE Joint Genome Institute (JGI-PGF)"/>
            <person name="Walter F."/>
            <person name="Albersmeier A."/>
            <person name="Kalinowski J."/>
            <person name="Ruckert C."/>
        </authorList>
    </citation>
    <scope>NUCLEOTIDE SEQUENCE [LARGE SCALE GENOMIC DNA]</scope>
    <source>
        <strain evidence="4 5">CGMCC 4.7206</strain>
    </source>
</reference>
<name>A0A917NFV7_9PSEU</name>
<reference evidence="3" key="5">
    <citation type="submission" date="2023-12" db="EMBL/GenBank/DDBJ databases">
        <authorList>
            <person name="Sun Q."/>
            <person name="Inoue M."/>
        </authorList>
    </citation>
    <scope>NUCLEOTIDE SEQUENCE</scope>
    <source>
        <strain evidence="3">JCM 10664</strain>
    </source>
</reference>
<gene>
    <name evidence="3" type="ORF">GCM10009545_26050</name>
    <name evidence="4" type="ORF">GCM10011581_33880</name>
</gene>
<feature type="compositionally biased region" description="Pro residues" evidence="1">
    <location>
        <begin position="34"/>
        <end position="45"/>
    </location>
</feature>
<evidence type="ECO:0000256" key="2">
    <source>
        <dbReference type="SAM" id="SignalP"/>
    </source>
</evidence>
<evidence type="ECO:0000313" key="3">
    <source>
        <dbReference type="EMBL" id="GAA0522694.1"/>
    </source>
</evidence>
<dbReference type="Proteomes" id="UP000597989">
    <property type="component" value="Unassembled WGS sequence"/>
</dbReference>
<sequence length="292" mass="30652">MTMRNHVRLGTAALILFSLAGCGAPEAPSASSPSPAPSIPAPPPTPDQVEWLNTFCQATEVFIQPPEPPADLHDEFVAMDLSSYLSSVNTALDDVEFQTFSLAPEAFPRGAELIDSYSRAAERVGAKVDGYASQYDAAEDMLRGWVAETSSALATLRPDGLDLPTLMAENRTVAQAHQQAESCHPAKDEGTPSATPVELPPARDGENLAACADGMCEVLVTPTAVVAAPRAYGFTLMRVRRITDGVMEIGAKFEGGSITSPLPTGRSTIMNGIEIKAVAVGDGRAVLSLSPA</sequence>
<keyword evidence="2" id="KW-0732">Signal</keyword>
<evidence type="ECO:0000256" key="1">
    <source>
        <dbReference type="SAM" id="MobiDB-lite"/>
    </source>
</evidence>
<comment type="caution">
    <text evidence="4">The sequence shown here is derived from an EMBL/GenBank/DDBJ whole genome shotgun (WGS) entry which is preliminary data.</text>
</comment>
<dbReference type="AlphaFoldDB" id="A0A917NFV7"/>
<evidence type="ECO:0000313" key="5">
    <source>
        <dbReference type="Proteomes" id="UP000597989"/>
    </source>
</evidence>
<accession>A0A917NFV7</accession>
<reference evidence="4" key="4">
    <citation type="submission" date="2020-09" db="EMBL/GenBank/DDBJ databases">
        <authorList>
            <person name="Sun Q."/>
            <person name="Zhou Y."/>
        </authorList>
    </citation>
    <scope>NUCLEOTIDE SEQUENCE</scope>
    <source>
        <strain evidence="4">CGMCC 4.7206</strain>
    </source>
</reference>
<reference evidence="6" key="3">
    <citation type="journal article" date="2019" name="Int. J. Syst. Evol. Microbiol.">
        <title>The Global Catalogue of Microorganisms (GCM) 10K type strain sequencing project: providing services to taxonomists for standard genome sequencing and annotation.</title>
        <authorList>
            <consortium name="The Broad Institute Genomics Platform"/>
            <consortium name="The Broad Institute Genome Sequencing Center for Infectious Disease"/>
            <person name="Wu L."/>
            <person name="Ma J."/>
        </authorList>
    </citation>
    <scope>NUCLEOTIDE SEQUENCE [LARGE SCALE GENOMIC DNA]</scope>
    <source>
        <strain evidence="6">JCM 10664</strain>
    </source>
</reference>
<feature type="chain" id="PRO_5039204009" evidence="2">
    <location>
        <begin position="24"/>
        <end position="292"/>
    </location>
</feature>
<reference evidence="3" key="1">
    <citation type="journal article" date="2014" name="Int. J. Syst. Evol. Microbiol.">
        <title>Complete genome of a new Firmicutes species belonging to the dominant human colonic microbiota ('Ruminococcus bicirculans') reveals two chromosomes and a selective capacity to utilize plant glucans.</title>
        <authorList>
            <consortium name="NISC Comparative Sequencing Program"/>
            <person name="Wegmann U."/>
            <person name="Louis P."/>
            <person name="Goesmann A."/>
            <person name="Henrissat B."/>
            <person name="Duncan S.H."/>
            <person name="Flint H.J."/>
        </authorList>
    </citation>
    <scope>NUCLEOTIDE SEQUENCE</scope>
    <source>
        <strain evidence="3">JCM 10664</strain>
    </source>
</reference>
<dbReference type="EMBL" id="BMMT01000012">
    <property type="protein sequence ID" value="GGI93962.1"/>
    <property type="molecule type" value="Genomic_DNA"/>
</dbReference>
<keyword evidence="6" id="KW-1185">Reference proteome</keyword>
<protein>
    <submittedName>
        <fullName evidence="4">Uncharacterized protein</fullName>
    </submittedName>
</protein>
<organism evidence="4 5">
    <name type="scientific">Saccharopolyspora thermophila</name>
    <dbReference type="NCBI Taxonomy" id="89367"/>
    <lineage>
        <taxon>Bacteria</taxon>
        <taxon>Bacillati</taxon>
        <taxon>Actinomycetota</taxon>
        <taxon>Actinomycetes</taxon>
        <taxon>Pseudonocardiales</taxon>
        <taxon>Pseudonocardiaceae</taxon>
        <taxon>Saccharopolyspora</taxon>
    </lineage>
</organism>
<dbReference type="Proteomes" id="UP001500220">
    <property type="component" value="Unassembled WGS sequence"/>
</dbReference>
<evidence type="ECO:0000313" key="4">
    <source>
        <dbReference type="EMBL" id="GGI93962.1"/>
    </source>
</evidence>
<dbReference type="RefSeq" id="WP_188988809.1">
    <property type="nucleotide sequence ID" value="NZ_BAAAHC010000009.1"/>
</dbReference>
<dbReference type="EMBL" id="BAAAHC010000009">
    <property type="protein sequence ID" value="GAA0522694.1"/>
    <property type="molecule type" value="Genomic_DNA"/>
</dbReference>
<feature type="signal peptide" evidence="2">
    <location>
        <begin position="1"/>
        <end position="23"/>
    </location>
</feature>
<evidence type="ECO:0000313" key="6">
    <source>
        <dbReference type="Proteomes" id="UP001500220"/>
    </source>
</evidence>
<proteinExistence type="predicted"/>
<feature type="region of interest" description="Disordered" evidence="1">
    <location>
        <begin position="26"/>
        <end position="45"/>
    </location>
</feature>
<dbReference type="PROSITE" id="PS51257">
    <property type="entry name" value="PROKAR_LIPOPROTEIN"/>
    <property type="match status" value="1"/>
</dbReference>